<keyword evidence="3" id="KW-1185">Reference proteome</keyword>
<reference evidence="2 3" key="1">
    <citation type="submission" date="2015-09" db="EMBL/GenBank/DDBJ databases">
        <title>Genome sequence of Oxobacter pfennigii DSM 3222.</title>
        <authorList>
            <person name="Poehlein A."/>
            <person name="Bengelsdorf F.R."/>
            <person name="Schiel-Bengelsdorf B."/>
            <person name="Duerre P."/>
            <person name="Daniel R."/>
        </authorList>
    </citation>
    <scope>NUCLEOTIDE SEQUENCE [LARGE SCALE GENOMIC DNA]</scope>
    <source>
        <strain evidence="2 3">DSM 3222</strain>
    </source>
</reference>
<dbReference type="AlphaFoldDB" id="A0A0P9ALE7"/>
<name>A0A0P9ALE7_9CLOT</name>
<protein>
    <submittedName>
        <fullName evidence="2">Uncharacterized protein</fullName>
    </submittedName>
</protein>
<organism evidence="2 3">
    <name type="scientific">Oxobacter pfennigii</name>
    <dbReference type="NCBI Taxonomy" id="36849"/>
    <lineage>
        <taxon>Bacteria</taxon>
        <taxon>Bacillati</taxon>
        <taxon>Bacillota</taxon>
        <taxon>Clostridia</taxon>
        <taxon>Eubacteriales</taxon>
        <taxon>Clostridiaceae</taxon>
        <taxon>Oxobacter</taxon>
    </lineage>
</organism>
<feature type="signal peptide" evidence="1">
    <location>
        <begin position="1"/>
        <end position="25"/>
    </location>
</feature>
<proteinExistence type="predicted"/>
<accession>A0A0P9ALE7</accession>
<sequence>MKKGKITLITAVALCVFLFSSNAFAKQKGFKQTYKGSPFINHFNNYNKGNAFWFNWNGFHGWNKWYYGNGMFNWFNYYPYNNQKNTLPDVLKKLVDSGILTNSQKSKIEKALEEEKRSSVEDILEILVDDDVITIAQKNLIISTWNNQQYNLPYGQAKKTNSKHYLNPFSSLIKYGVITPEHEKAICEAIMEASKNAKDKDKVSIEKILDSMVKANILTVYQKNSVLEKLLAMENDMLISDVEAYLNTYFKSRRDNYLKDDIGVSITLSGNKTGLSYKIYLDFDDADDFEKLTDFDTNTSKKRIEDLMAAVEDKIRDEIEDTDYENAKITGRAEDADNKNYYVTYDGKTYKYSW</sequence>
<dbReference type="Proteomes" id="UP000050326">
    <property type="component" value="Unassembled WGS sequence"/>
</dbReference>
<feature type="chain" id="PRO_5006155234" evidence="1">
    <location>
        <begin position="26"/>
        <end position="354"/>
    </location>
</feature>
<dbReference type="EMBL" id="LKET01000014">
    <property type="protein sequence ID" value="KPU46195.1"/>
    <property type="molecule type" value="Genomic_DNA"/>
</dbReference>
<evidence type="ECO:0000313" key="3">
    <source>
        <dbReference type="Proteomes" id="UP000050326"/>
    </source>
</evidence>
<keyword evidence="1" id="KW-0732">Signal</keyword>
<dbReference type="OrthoDB" id="9780101at2"/>
<comment type="caution">
    <text evidence="2">The sequence shown here is derived from an EMBL/GenBank/DDBJ whole genome shotgun (WGS) entry which is preliminary data.</text>
</comment>
<gene>
    <name evidence="2" type="ORF">OXPF_03050</name>
</gene>
<evidence type="ECO:0000313" key="2">
    <source>
        <dbReference type="EMBL" id="KPU46195.1"/>
    </source>
</evidence>
<dbReference type="STRING" id="36849.OXPF_03050"/>
<dbReference type="RefSeq" id="WP_054873449.1">
    <property type="nucleotide sequence ID" value="NZ_LKET01000014.1"/>
</dbReference>
<evidence type="ECO:0000256" key="1">
    <source>
        <dbReference type="SAM" id="SignalP"/>
    </source>
</evidence>